<comment type="catalytic activity">
    <reaction evidence="6 7">
        <text>RNA(n) + a ribonucleoside 5'-triphosphate = RNA(n+1) + diphosphate</text>
        <dbReference type="Rhea" id="RHEA:21248"/>
        <dbReference type="Rhea" id="RHEA-COMP:14527"/>
        <dbReference type="Rhea" id="RHEA-COMP:17342"/>
        <dbReference type="ChEBI" id="CHEBI:33019"/>
        <dbReference type="ChEBI" id="CHEBI:61557"/>
        <dbReference type="ChEBI" id="CHEBI:140395"/>
        <dbReference type="EC" id="2.7.7.48"/>
    </reaction>
</comment>
<evidence type="ECO:0000313" key="8">
    <source>
        <dbReference type="EMBL" id="QNS31036.1"/>
    </source>
</evidence>
<dbReference type="InterPro" id="IPR001795">
    <property type="entry name" value="RNA-dir_pol_luteovirus"/>
</dbReference>
<name>A0A7H1D332_9VIRU</name>
<keyword evidence="5 7" id="KW-0547">Nucleotide-binding</keyword>
<dbReference type="GO" id="GO:0003723">
    <property type="term" value="F:RNA binding"/>
    <property type="evidence" value="ECO:0007669"/>
    <property type="project" value="InterPro"/>
</dbReference>
<dbReference type="EC" id="2.7.7.48" evidence="1 7"/>
<evidence type="ECO:0000256" key="2">
    <source>
        <dbReference type="ARBA" id="ARBA00022484"/>
    </source>
</evidence>
<dbReference type="InterPro" id="IPR043502">
    <property type="entry name" value="DNA/RNA_pol_sf"/>
</dbReference>
<dbReference type="GO" id="GO:0000166">
    <property type="term" value="F:nucleotide binding"/>
    <property type="evidence" value="ECO:0007669"/>
    <property type="project" value="UniProtKB-KW"/>
</dbReference>
<keyword evidence="3 7" id="KW-0808">Transferase</keyword>
<evidence type="ECO:0000256" key="4">
    <source>
        <dbReference type="ARBA" id="ARBA00022695"/>
    </source>
</evidence>
<evidence type="ECO:0000256" key="7">
    <source>
        <dbReference type="RuleBase" id="RU364050"/>
    </source>
</evidence>
<proteinExistence type="predicted"/>
<dbReference type="Pfam" id="PF02123">
    <property type="entry name" value="RdRP_4"/>
    <property type="match status" value="1"/>
</dbReference>
<dbReference type="GO" id="GO:0003968">
    <property type="term" value="F:RNA-directed RNA polymerase activity"/>
    <property type="evidence" value="ECO:0007669"/>
    <property type="project" value="UniProtKB-KW"/>
</dbReference>
<accession>A0A7H1D332</accession>
<evidence type="ECO:0000256" key="6">
    <source>
        <dbReference type="ARBA" id="ARBA00048744"/>
    </source>
</evidence>
<keyword evidence="7" id="KW-0693">Viral RNA replication</keyword>
<keyword evidence="4 7" id="KW-0548">Nucleotidyltransferase</keyword>
<protein>
    <recommendedName>
        <fullName evidence="1 7">RNA-directed RNA polymerase</fullName>
        <ecNumber evidence="1 7">2.7.7.48</ecNumber>
    </recommendedName>
</protein>
<dbReference type="GO" id="GO:0006351">
    <property type="term" value="P:DNA-templated transcription"/>
    <property type="evidence" value="ECO:0007669"/>
    <property type="project" value="InterPro"/>
</dbReference>
<sequence>MLSSIIRLLVNELNYLLFNSSLGDFLTERCYFMLQFNLPRIWDMRQGAIIDPHARLAELVSIRVKDVDHPIAEWGPFMLKLADELVEYAQKIGAISPTSHQSMLARDFPEYSIGTDPLYRDRALRGFWAECAQVAFEMKSLDGGKRCVMTALQSLIRLHGLDVKGRAEHVVQTMRAYPLPIQMCVEATAVRLLMCSAVGRDDEHRSSGSEQRASRYSKEFTMAMLSLISNSFHNVMLSCPGQGLLDCGMLSEEAMVWFNRPSFRVIWDWWSFPDYGTKLSTAHAWRDMLPCYSGVKWGMTDGLYGEVGINMSIRYAKARRHLKVLNKAFPPTSATDARHMTAHLADWAYYHLRQEAVVESDARINNSGVWPATRAARLRRMNKVLRAVPVGSSQQLVMGAVALTLGHQEYKSVQRCYIDSKILLTGHKEQQRRCKAISTLVRKTDLCVSGAELTAAQVPCLGYYDMFFGRTSNVSDWAAERSNRCTFTWHIRGFDGLRGLWNHPSKVEAGDAYFVWRDASSCMDHTKQPYDPQFYDDLRDALLEICKPLVTARNTKEDFASFIRRRQEWMASGSSGGYSLEVERQGVKRRVKGKKRAWAESITVAQMEGALHRGTPREHARASEKMENGKARAIYGVAPEHYVINTYGTKGMEERLHLVPGLEKGASGEEAFLLEAKRAFITSNKKYECTMLDYADFNRHHTPQAQAILFEVFADLGKAVGSHPDWILANEWVAKSKYNMSVEFPGNDGVYEKVRQGMFSGTRSTDLLNTLLNLAYYNVGKQYVNRLAGLKPVNEYHVHQGDDVWVTSESPTWARVLYYVLHQQGFLFQESKQMFGNGRGEYLRVLYKDGRGYGYTARALANYILRPVQNDQGINPVAWARAISDAAHLLVRRGLTLSGANAIFHDGMSYWALARAHELDQAPVALPRAKLWAPSVLGGLALSPPGYQWTQIHDVRVSADLPEFSSTIKASEFNLPCQMADDWIAHVSEKKLRGMDELVINAERLREAIVSENHYDVLNEIGHERGWHSYKVQLARRVSGRAWSDLDQTSMGQYCANIEQALEVAGGLIKRQPVRNLRIPSIESALTFSMRDYIGGRPRLAPMHACVEQMINRSRFKSDTRLAQAFSLSRLQALAYIVINARLRSGTDNITAALIQKAVSKGCPQWAELITGGGLHLSPTLQSFQNHGLYNVLTLGVAEVLARSRSHAFNQVQELWEENPSFWRCWLRAGVSPGLHATAVLY</sequence>
<organism evidence="8">
    <name type="scientific">Thrips tabaci associated dsRNA virus 2</name>
    <dbReference type="NCBI Taxonomy" id="2771480"/>
    <lineage>
        <taxon>Viruses</taxon>
        <taxon>Riboviria</taxon>
        <taxon>Orthornavirae</taxon>
        <taxon>Duplornaviricota</taxon>
        <taxon>Chrymotiviricetes</taxon>
        <taxon>Ghabrivirales</taxon>
        <taxon>Alphatotivirineae</taxon>
        <taxon>Spiciviridae</taxon>
        <taxon>Spicivirus</taxon>
        <taxon>Spicivirus jyusani</taxon>
    </lineage>
</organism>
<dbReference type="SUPFAM" id="SSF56672">
    <property type="entry name" value="DNA/RNA polymerases"/>
    <property type="match status" value="1"/>
</dbReference>
<dbReference type="EMBL" id="MN764139">
    <property type="protein sequence ID" value="QNS31036.1"/>
    <property type="molecule type" value="Genomic_RNA"/>
</dbReference>
<evidence type="ECO:0000256" key="3">
    <source>
        <dbReference type="ARBA" id="ARBA00022679"/>
    </source>
</evidence>
<evidence type="ECO:0000256" key="5">
    <source>
        <dbReference type="ARBA" id="ARBA00022741"/>
    </source>
</evidence>
<evidence type="ECO:0000256" key="1">
    <source>
        <dbReference type="ARBA" id="ARBA00012494"/>
    </source>
</evidence>
<reference evidence="8" key="1">
    <citation type="submission" date="2019-11" db="EMBL/GenBank/DDBJ databases">
        <title>Complexity of the virome associated to tospovirus-transmitting thrips species.</title>
        <authorList>
            <person name="Chiapello M."/>
            <person name="Bosco L."/>
            <person name="Ciuffo M."/>
            <person name="Ottati S."/>
            <person name="Vallino M."/>
            <person name="Salem N."/>
            <person name="Rosa C."/>
            <person name="Tavella L."/>
            <person name="Turina M."/>
        </authorList>
    </citation>
    <scope>NUCLEOTIDE SEQUENCE</scope>
    <source>
        <strain evidence="8">THR-E_DN23955</strain>
    </source>
</reference>
<keyword evidence="2 7" id="KW-0696">RNA-directed RNA polymerase</keyword>